<gene>
    <name evidence="4" type="ORF">EDD26_1730</name>
</gene>
<dbReference type="Gene3D" id="3.40.718.10">
    <property type="entry name" value="Isopropylmalate Dehydrogenase"/>
    <property type="match status" value="1"/>
</dbReference>
<dbReference type="GO" id="GO:0046872">
    <property type="term" value="F:metal ion binding"/>
    <property type="evidence" value="ECO:0007669"/>
    <property type="project" value="UniProtKB-KW"/>
</dbReference>
<dbReference type="SUPFAM" id="SSF53659">
    <property type="entry name" value="Isocitrate/Isopropylmalate dehydrogenase-like"/>
    <property type="match status" value="1"/>
</dbReference>
<sequence>MTQQTSRPRIALTFGDPAGVGPELVARQLAQASTTEAADILLIGDEQELTDAMADAGVEFSWTREAGTGVPQLIDNGGERPEGGFVRQQATREGGQWAMASLRTALELSKAGEVDAIVFAPLNKSSLHLAGMQENDEMSWFETVLDDGTAATELNVLPELVTARVTSHCSLAEVAGLIDFDLVVERGELLERVLRARGIEAPRIGVCALNPHAGESGKFGREEIDIIAPAIEELRSRGVDASGPFPSDTIFLKARDGAFDGVLTMYHDQGQIAVKLLGFDRGVTMAGGLSVAVTTPAHGTAFDVVGQRVASTGAYEHAFSTAVGVGAQRRAARELA</sequence>
<organism evidence="4 5">
    <name type="scientific">Agrococcus jenensis</name>
    <dbReference type="NCBI Taxonomy" id="46353"/>
    <lineage>
        <taxon>Bacteria</taxon>
        <taxon>Bacillati</taxon>
        <taxon>Actinomycetota</taxon>
        <taxon>Actinomycetes</taxon>
        <taxon>Micrococcales</taxon>
        <taxon>Microbacteriaceae</taxon>
        <taxon>Agrococcus</taxon>
    </lineage>
</organism>
<evidence type="ECO:0000256" key="1">
    <source>
        <dbReference type="ARBA" id="ARBA00022723"/>
    </source>
</evidence>
<evidence type="ECO:0000256" key="2">
    <source>
        <dbReference type="ARBA" id="ARBA00023002"/>
    </source>
</evidence>
<keyword evidence="1" id="KW-0479">Metal-binding</keyword>
<reference evidence="4 5" key="1">
    <citation type="submission" date="2018-11" db="EMBL/GenBank/DDBJ databases">
        <title>Sequencing the genomes of 1000 actinobacteria strains.</title>
        <authorList>
            <person name="Klenk H.-P."/>
        </authorList>
    </citation>
    <scope>NUCLEOTIDE SEQUENCE [LARGE SCALE GENOMIC DNA]</scope>
    <source>
        <strain evidence="4 5">DSM 9580</strain>
    </source>
</reference>
<dbReference type="GO" id="GO:0016491">
    <property type="term" value="F:oxidoreductase activity"/>
    <property type="evidence" value="ECO:0007669"/>
    <property type="project" value="UniProtKB-KW"/>
</dbReference>
<protein>
    <submittedName>
        <fullName evidence="4">4-hydroxythreonine-4-phosphate dehydrogenase</fullName>
    </submittedName>
</protein>
<dbReference type="Pfam" id="PF04166">
    <property type="entry name" value="PdxA"/>
    <property type="match status" value="1"/>
</dbReference>
<evidence type="ECO:0000313" key="5">
    <source>
        <dbReference type="Proteomes" id="UP000275456"/>
    </source>
</evidence>
<dbReference type="PANTHER" id="PTHR30004:SF3">
    <property type="entry name" value="4-HYDROXYTHREONINE-4-PHOSPHATE DEHYDROGENASE 2-RELATED"/>
    <property type="match status" value="1"/>
</dbReference>
<dbReference type="GO" id="GO:0051287">
    <property type="term" value="F:NAD binding"/>
    <property type="evidence" value="ECO:0007669"/>
    <property type="project" value="InterPro"/>
</dbReference>
<accession>A0A3N2ATV1</accession>
<evidence type="ECO:0000256" key="3">
    <source>
        <dbReference type="ARBA" id="ARBA00023027"/>
    </source>
</evidence>
<comment type="caution">
    <text evidence="4">The sequence shown here is derived from an EMBL/GenBank/DDBJ whole genome shotgun (WGS) entry which is preliminary data.</text>
</comment>
<keyword evidence="3" id="KW-0520">NAD</keyword>
<keyword evidence="5" id="KW-1185">Reference proteome</keyword>
<dbReference type="InterPro" id="IPR005255">
    <property type="entry name" value="PdxA_fam"/>
</dbReference>
<dbReference type="PANTHER" id="PTHR30004">
    <property type="entry name" value="4-HYDROXYTHREONINE-4-PHOSPHATE DEHYDROGENASE"/>
    <property type="match status" value="1"/>
</dbReference>
<dbReference type="RefSeq" id="WP_123697345.1">
    <property type="nucleotide sequence ID" value="NZ_RKHJ01000001.1"/>
</dbReference>
<dbReference type="AlphaFoldDB" id="A0A3N2ATV1"/>
<dbReference type="OrthoDB" id="9801783at2"/>
<name>A0A3N2ATV1_9MICO</name>
<dbReference type="Proteomes" id="UP000275456">
    <property type="component" value="Unassembled WGS sequence"/>
</dbReference>
<dbReference type="EMBL" id="RKHJ01000001">
    <property type="protein sequence ID" value="ROR66348.1"/>
    <property type="molecule type" value="Genomic_DNA"/>
</dbReference>
<evidence type="ECO:0000313" key="4">
    <source>
        <dbReference type="EMBL" id="ROR66348.1"/>
    </source>
</evidence>
<keyword evidence="2" id="KW-0560">Oxidoreductase</keyword>
<proteinExistence type="predicted"/>